<evidence type="ECO:0000313" key="4">
    <source>
        <dbReference type="Proteomes" id="UP000807825"/>
    </source>
</evidence>
<proteinExistence type="predicted"/>
<comment type="caution">
    <text evidence="3">The sequence shown here is derived from an EMBL/GenBank/DDBJ whole genome shotgun (WGS) entry which is preliminary data.</text>
</comment>
<evidence type="ECO:0000256" key="1">
    <source>
        <dbReference type="ARBA" id="ARBA00022737"/>
    </source>
</evidence>
<dbReference type="EMBL" id="JACRDE010000621">
    <property type="protein sequence ID" value="MBI5252528.1"/>
    <property type="molecule type" value="Genomic_DNA"/>
</dbReference>
<name>A0A9D6V873_9BACT</name>
<evidence type="ECO:0000313" key="3">
    <source>
        <dbReference type="EMBL" id="MBI5252528.1"/>
    </source>
</evidence>
<evidence type="ECO:0000256" key="2">
    <source>
        <dbReference type="SAM" id="Coils"/>
    </source>
</evidence>
<organism evidence="3 4">
    <name type="scientific">Desulfomonile tiedjei</name>
    <dbReference type="NCBI Taxonomy" id="2358"/>
    <lineage>
        <taxon>Bacteria</taxon>
        <taxon>Pseudomonadati</taxon>
        <taxon>Thermodesulfobacteriota</taxon>
        <taxon>Desulfomonilia</taxon>
        <taxon>Desulfomonilales</taxon>
        <taxon>Desulfomonilaceae</taxon>
        <taxon>Desulfomonile</taxon>
    </lineage>
</organism>
<dbReference type="Pfam" id="PF00805">
    <property type="entry name" value="Pentapeptide"/>
    <property type="match status" value="3"/>
</dbReference>
<feature type="coiled-coil region" evidence="2">
    <location>
        <begin position="185"/>
        <end position="212"/>
    </location>
</feature>
<dbReference type="SUPFAM" id="SSF141571">
    <property type="entry name" value="Pentapeptide repeat-like"/>
    <property type="match status" value="1"/>
</dbReference>
<protein>
    <submittedName>
        <fullName evidence="3">Pentapeptide repeat-containing protein</fullName>
    </submittedName>
</protein>
<accession>A0A9D6V873</accession>
<keyword evidence="1" id="KW-0677">Repeat</keyword>
<gene>
    <name evidence="3" type="ORF">HY912_23790</name>
</gene>
<dbReference type="Proteomes" id="UP000807825">
    <property type="component" value="Unassembled WGS sequence"/>
</dbReference>
<dbReference type="AlphaFoldDB" id="A0A9D6V873"/>
<dbReference type="Gene3D" id="2.160.20.80">
    <property type="entry name" value="E3 ubiquitin-protein ligase SopA"/>
    <property type="match status" value="1"/>
</dbReference>
<sequence>MVARTIRISALEAVRSIRSGMDDAALMDKFGISADGLQSLFRQLAAAGILAQAELSKRVGEKLESVIVDVDQSELPTMSSAKRLVDGAAVLKLIRSGASDAELMKEFNLSAKGVRSLFTKLLNLRLIKPADFQSRMQVQKSVIVDDDSGNYARRASQEVNISELLAEIKSGADRAVLQKRYLVSINELDALLNRLVDENLIIQEELDALLSRPSRSFQIKHKSSGATIFSGQAPCIAALVERAVAQGIDLSEADLAGKDLSRADFSGAQMSRANLRRTNLLRTDLTGATLAEADLQSSDMLGAILYKTNLAGANLSDTNLTMAYAVWAFLPGANLSEANLSYADFSGSNLADAYFFETILDGTNLLGAYVERVGLESTKMNSIAVKAFRMRD</sequence>
<dbReference type="PANTHER" id="PTHR47485:SF1">
    <property type="entry name" value="THYLAKOID LUMENAL 17.4 KDA PROTEIN, CHLOROPLASTIC"/>
    <property type="match status" value="1"/>
</dbReference>
<keyword evidence="2" id="KW-0175">Coiled coil</keyword>
<reference evidence="3" key="1">
    <citation type="submission" date="2020-07" db="EMBL/GenBank/DDBJ databases">
        <title>Huge and variable diversity of episymbiotic CPR bacteria and DPANN archaea in groundwater ecosystems.</title>
        <authorList>
            <person name="He C.Y."/>
            <person name="Keren R."/>
            <person name="Whittaker M."/>
            <person name="Farag I.F."/>
            <person name="Doudna J."/>
            <person name="Cate J.H.D."/>
            <person name="Banfield J.F."/>
        </authorList>
    </citation>
    <scope>NUCLEOTIDE SEQUENCE</scope>
    <source>
        <strain evidence="3">NC_groundwater_1664_Pr3_B-0.1um_52_9</strain>
    </source>
</reference>
<dbReference type="PANTHER" id="PTHR47485">
    <property type="entry name" value="THYLAKOID LUMENAL 17.4 KDA PROTEIN, CHLOROPLASTIC"/>
    <property type="match status" value="1"/>
</dbReference>
<dbReference type="InterPro" id="IPR001646">
    <property type="entry name" value="5peptide_repeat"/>
</dbReference>